<proteinExistence type="predicted"/>
<name>A0AB74TNL9_9LACT</name>
<dbReference type="AlphaFoldDB" id="A0AB74TNL9"/>
<accession>A0AB74TNL9</accession>
<dbReference type="EMBL" id="CP142434">
    <property type="protein sequence ID" value="XBC48164.1"/>
    <property type="molecule type" value="Genomic_DNA"/>
</dbReference>
<gene>
    <name evidence="1" type="ORF">VUQ09_01885</name>
</gene>
<reference evidence="1" key="1">
    <citation type="submission" date="2023-12" db="EMBL/GenBank/DDBJ databases">
        <title>Dolosigranulum savutii sp. nov. isolated from human upper respiratory samples collected in Botswana.</title>
        <authorList>
            <person name="Kelly M.S."/>
        </authorList>
    </citation>
    <scope>NUCLEOTIDE SEQUENCE</scope>
    <source>
        <strain evidence="1">MSK312</strain>
    </source>
</reference>
<dbReference type="RefSeq" id="WP_347298177.1">
    <property type="nucleotide sequence ID" value="NZ_CP142434.1"/>
</dbReference>
<protein>
    <submittedName>
        <fullName evidence="1">Uncharacterized protein</fullName>
    </submittedName>
</protein>
<organism evidence="1">
    <name type="scientific">Dolosigranulum savutiense</name>
    <dbReference type="NCBI Taxonomy" id="3110288"/>
    <lineage>
        <taxon>Bacteria</taxon>
        <taxon>Bacillati</taxon>
        <taxon>Bacillota</taxon>
        <taxon>Bacilli</taxon>
        <taxon>Lactobacillales</taxon>
        <taxon>Carnobacteriaceae</taxon>
        <taxon>Dolosigranulum</taxon>
    </lineage>
</organism>
<evidence type="ECO:0000313" key="1">
    <source>
        <dbReference type="EMBL" id="XBC48164.1"/>
    </source>
</evidence>
<sequence>MAKVIKIRQNYIPVRFEDDNGELKHELRFYKTDDNIERLTKIGPTIEKLQKDIQKNEENGDVTLKQAKKLLKESMNGIFGEGSFEKLYKINPSVFIIVEYYILAIGAVVEELDEIGNTAELEKYLNG</sequence>